<name>A0A0B6YNZ2_9EUPU</name>
<sequence>MPDIKPTDVVTGTVTPIQNETSITSHICQVQQNTTDHYMSQTMEQSNNCYNKCDLIMTDKNCSSKNLSQEI</sequence>
<reference evidence="2" key="1">
    <citation type="submission" date="2014-12" db="EMBL/GenBank/DDBJ databases">
        <title>Insight into the proteome of Arion vulgaris.</title>
        <authorList>
            <person name="Aradska J."/>
            <person name="Bulat T."/>
            <person name="Smidak R."/>
            <person name="Sarate P."/>
            <person name="Gangsoo J."/>
            <person name="Sialana F."/>
            <person name="Bilban M."/>
            <person name="Lubec G."/>
        </authorList>
    </citation>
    <scope>NUCLEOTIDE SEQUENCE</scope>
    <source>
        <tissue evidence="2">Skin</tissue>
    </source>
</reference>
<protein>
    <submittedName>
        <fullName evidence="2">Uncharacterized protein</fullName>
    </submittedName>
</protein>
<organism evidence="2">
    <name type="scientific">Arion vulgaris</name>
    <dbReference type="NCBI Taxonomy" id="1028688"/>
    <lineage>
        <taxon>Eukaryota</taxon>
        <taxon>Metazoa</taxon>
        <taxon>Spiralia</taxon>
        <taxon>Lophotrochozoa</taxon>
        <taxon>Mollusca</taxon>
        <taxon>Gastropoda</taxon>
        <taxon>Heterobranchia</taxon>
        <taxon>Euthyneura</taxon>
        <taxon>Panpulmonata</taxon>
        <taxon>Eupulmonata</taxon>
        <taxon>Stylommatophora</taxon>
        <taxon>Helicina</taxon>
        <taxon>Arionoidea</taxon>
        <taxon>Arionidae</taxon>
        <taxon>Arion</taxon>
    </lineage>
</organism>
<proteinExistence type="predicted"/>
<dbReference type="AlphaFoldDB" id="A0A0B6YNZ2"/>
<dbReference type="EMBL" id="HACG01010616">
    <property type="protein sequence ID" value="CEK57481.1"/>
    <property type="molecule type" value="Transcribed_RNA"/>
</dbReference>
<evidence type="ECO:0000313" key="1">
    <source>
        <dbReference type="EMBL" id="CEK57480.1"/>
    </source>
</evidence>
<evidence type="ECO:0000313" key="2">
    <source>
        <dbReference type="EMBL" id="CEK57481.1"/>
    </source>
</evidence>
<gene>
    <name evidence="2" type="primary">ORF30276</name>
    <name evidence="1" type="synonym">ORF30275</name>
</gene>
<accession>A0A0B6YNZ2</accession>
<feature type="non-terminal residue" evidence="2">
    <location>
        <position position="71"/>
    </location>
</feature>
<dbReference type="EMBL" id="HACG01010615">
    <property type="protein sequence ID" value="CEK57480.1"/>
    <property type="molecule type" value="Transcribed_RNA"/>
</dbReference>